<proteinExistence type="inferred from homology"/>
<comment type="cofactor">
    <cofactor evidence="1">
        <name>pyridoxal 5'-phosphate</name>
        <dbReference type="ChEBI" id="CHEBI:597326"/>
    </cofactor>
</comment>
<keyword evidence="3" id="KW-0663">Pyridoxal phosphate</keyword>
<dbReference type="Gene3D" id="3.40.640.10">
    <property type="entry name" value="Type I PLP-dependent aspartate aminotransferase-like (Major domain)"/>
    <property type="match status" value="1"/>
</dbReference>
<evidence type="ECO:0000259" key="4">
    <source>
        <dbReference type="Pfam" id="PF00266"/>
    </source>
</evidence>
<organism evidence="5 6">
    <name type="scientific">Pontibacter ruber</name>
    <dbReference type="NCBI Taxonomy" id="1343895"/>
    <lineage>
        <taxon>Bacteria</taxon>
        <taxon>Pseudomonadati</taxon>
        <taxon>Bacteroidota</taxon>
        <taxon>Cytophagia</taxon>
        <taxon>Cytophagales</taxon>
        <taxon>Hymenobacteraceae</taxon>
        <taxon>Pontibacter</taxon>
    </lineage>
</organism>
<evidence type="ECO:0000313" key="6">
    <source>
        <dbReference type="Proteomes" id="UP001597374"/>
    </source>
</evidence>
<sequence length="362" mass="39986">MENKVFFTPGPSELYPTVPRHMASAMENKIGSISHRSQQFKDIYAHAVSGLRQLLQLPDNYEVLFLSSANEIWERSIQNTVEQESFHLVNGSFSDRFYEIAQELGRKASKYEVPFGEGFHLESIAIPASAELIALTHNETSSGVSMPVTDVHAVRARTTSDALIFVDAVSSMPIPDIDYSLIDSAFFSVQKCFGLPAGLGVWLVNDRCMAKAEALQANGFSVGSYHSLTSLLSKAKAHQTPETPNVLNIYLLGQVVEEMNKKGIGLIRQETETKASLIYDYLERSTNFDIAVQEPAHRSTTTIVANTILPTSEINKHLSPYDMAIGSGYGNRKENQVRIANFPAHSVAQVQALVYKLEELVG</sequence>
<keyword evidence="6" id="KW-1185">Reference proteome</keyword>
<comment type="similarity">
    <text evidence="2">Belongs to the class-V pyridoxal-phosphate-dependent aminotransferase family.</text>
</comment>
<dbReference type="InterPro" id="IPR000192">
    <property type="entry name" value="Aminotrans_V_dom"/>
</dbReference>
<name>A0ABW5D0U3_9BACT</name>
<dbReference type="GO" id="GO:0008483">
    <property type="term" value="F:transaminase activity"/>
    <property type="evidence" value="ECO:0007669"/>
    <property type="project" value="UniProtKB-KW"/>
</dbReference>
<evidence type="ECO:0000313" key="5">
    <source>
        <dbReference type="EMBL" id="MFD2248252.1"/>
    </source>
</evidence>
<dbReference type="EMBL" id="JBHUIM010000003">
    <property type="protein sequence ID" value="MFD2248252.1"/>
    <property type="molecule type" value="Genomic_DNA"/>
</dbReference>
<reference evidence="6" key="1">
    <citation type="journal article" date="2019" name="Int. J. Syst. Evol. Microbiol.">
        <title>The Global Catalogue of Microorganisms (GCM) 10K type strain sequencing project: providing services to taxonomists for standard genome sequencing and annotation.</title>
        <authorList>
            <consortium name="The Broad Institute Genomics Platform"/>
            <consortium name="The Broad Institute Genome Sequencing Center for Infectious Disease"/>
            <person name="Wu L."/>
            <person name="Ma J."/>
        </authorList>
    </citation>
    <scope>NUCLEOTIDE SEQUENCE [LARGE SCALE GENOMIC DNA]</scope>
    <source>
        <strain evidence="6">CGMCC 4.1782</strain>
    </source>
</reference>
<feature type="domain" description="Aminotransferase class V" evidence="4">
    <location>
        <begin position="7"/>
        <end position="328"/>
    </location>
</feature>
<dbReference type="Gene3D" id="3.90.1150.10">
    <property type="entry name" value="Aspartate Aminotransferase, domain 1"/>
    <property type="match status" value="1"/>
</dbReference>
<keyword evidence="5" id="KW-0808">Transferase</keyword>
<gene>
    <name evidence="5" type="ORF">ACFSKP_18430</name>
</gene>
<evidence type="ECO:0000256" key="1">
    <source>
        <dbReference type="ARBA" id="ARBA00001933"/>
    </source>
</evidence>
<keyword evidence="5" id="KW-0032">Aminotransferase</keyword>
<evidence type="ECO:0000256" key="2">
    <source>
        <dbReference type="ARBA" id="ARBA00009236"/>
    </source>
</evidence>
<protein>
    <submittedName>
        <fullName evidence="5">Aminotransferase class V-fold PLP-dependent enzyme</fullName>
    </submittedName>
</protein>
<accession>A0ABW5D0U3</accession>
<dbReference type="PIRSF" id="PIRSF000524">
    <property type="entry name" value="SPT"/>
    <property type="match status" value="1"/>
</dbReference>
<dbReference type="InterPro" id="IPR015421">
    <property type="entry name" value="PyrdxlP-dep_Trfase_major"/>
</dbReference>
<dbReference type="InterPro" id="IPR015424">
    <property type="entry name" value="PyrdxlP-dep_Trfase"/>
</dbReference>
<comment type="caution">
    <text evidence="5">The sequence shown here is derived from an EMBL/GenBank/DDBJ whole genome shotgun (WGS) entry which is preliminary data.</text>
</comment>
<dbReference type="InterPro" id="IPR015422">
    <property type="entry name" value="PyrdxlP-dep_Trfase_small"/>
</dbReference>
<evidence type="ECO:0000256" key="3">
    <source>
        <dbReference type="ARBA" id="ARBA00022898"/>
    </source>
</evidence>
<dbReference type="PANTHER" id="PTHR21152">
    <property type="entry name" value="AMINOTRANSFERASE CLASS V"/>
    <property type="match status" value="1"/>
</dbReference>
<dbReference type="Proteomes" id="UP001597374">
    <property type="component" value="Unassembled WGS sequence"/>
</dbReference>
<dbReference type="Pfam" id="PF00266">
    <property type="entry name" value="Aminotran_5"/>
    <property type="match status" value="1"/>
</dbReference>
<dbReference type="InterPro" id="IPR024169">
    <property type="entry name" value="SP_NH2Trfase/AEP_transaminase"/>
</dbReference>
<dbReference type="RefSeq" id="WP_250431821.1">
    <property type="nucleotide sequence ID" value="NZ_JALPRR010000004.1"/>
</dbReference>
<dbReference type="SUPFAM" id="SSF53383">
    <property type="entry name" value="PLP-dependent transferases"/>
    <property type="match status" value="1"/>
</dbReference>
<dbReference type="PANTHER" id="PTHR21152:SF40">
    <property type="entry name" value="ALANINE--GLYOXYLATE AMINOTRANSFERASE"/>
    <property type="match status" value="1"/>
</dbReference>